<feature type="domain" description="HTH lysR-type" evidence="5">
    <location>
        <begin position="12"/>
        <end position="69"/>
    </location>
</feature>
<keyword evidence="3" id="KW-0238">DNA-binding</keyword>
<accession>A0ABU4IX49</accession>
<dbReference type="InterPro" id="IPR000847">
    <property type="entry name" value="LysR_HTH_N"/>
</dbReference>
<name>A0ABU4IX49_9VIBR</name>
<dbReference type="RefSeq" id="WP_318585031.1">
    <property type="nucleotide sequence ID" value="NZ_JAWRCP010000001.1"/>
</dbReference>
<dbReference type="InterPro" id="IPR036388">
    <property type="entry name" value="WH-like_DNA-bd_sf"/>
</dbReference>
<dbReference type="Proteomes" id="UP001279860">
    <property type="component" value="Unassembled WGS sequence"/>
</dbReference>
<protein>
    <submittedName>
        <fullName evidence="6">LysR family transcriptional regulator</fullName>
    </submittedName>
</protein>
<evidence type="ECO:0000313" key="6">
    <source>
        <dbReference type="EMBL" id="MDW6093291.1"/>
    </source>
</evidence>
<proteinExistence type="inferred from homology"/>
<comment type="similarity">
    <text evidence="1">Belongs to the LysR transcriptional regulatory family.</text>
</comment>
<dbReference type="InterPro" id="IPR036390">
    <property type="entry name" value="WH_DNA-bd_sf"/>
</dbReference>
<evidence type="ECO:0000313" key="7">
    <source>
        <dbReference type="Proteomes" id="UP001279860"/>
    </source>
</evidence>
<dbReference type="Pfam" id="PF00126">
    <property type="entry name" value="HTH_1"/>
    <property type="match status" value="1"/>
</dbReference>
<dbReference type="PRINTS" id="PR00039">
    <property type="entry name" value="HTHLYSR"/>
</dbReference>
<dbReference type="PANTHER" id="PTHR30118:SF15">
    <property type="entry name" value="TRANSCRIPTIONAL REGULATORY PROTEIN"/>
    <property type="match status" value="1"/>
</dbReference>
<evidence type="ECO:0000259" key="5">
    <source>
        <dbReference type="PROSITE" id="PS50931"/>
    </source>
</evidence>
<reference evidence="6 7" key="1">
    <citation type="submission" date="2023-11" db="EMBL/GenBank/DDBJ databases">
        <title>Plant-associative lifestyle of Vibrio porteresiae and its evolutionary dynamics.</title>
        <authorList>
            <person name="Rameshkumar N."/>
            <person name="Kirti K."/>
        </authorList>
    </citation>
    <scope>NUCLEOTIDE SEQUENCE [LARGE SCALE GENOMIC DNA]</scope>
    <source>
        <strain evidence="6 7">MSSRF7</strain>
    </source>
</reference>
<organism evidence="6 7">
    <name type="scientific">Vibrio rhizosphaerae</name>
    <dbReference type="NCBI Taxonomy" id="398736"/>
    <lineage>
        <taxon>Bacteria</taxon>
        <taxon>Pseudomonadati</taxon>
        <taxon>Pseudomonadota</taxon>
        <taxon>Gammaproteobacteria</taxon>
        <taxon>Vibrionales</taxon>
        <taxon>Vibrionaceae</taxon>
        <taxon>Vibrio</taxon>
    </lineage>
</organism>
<sequence length="305" mass="34714">MNHIVIDDIRRVDLNLLVVLLALYHEQSVTKAAERLYLGQPAVSGALKRLRELVGDPLFVRQGSGMIATPRAETLVQALTPLMGSLHSQLFDVPVFSPQTSVKTFRIGMSEWVEQWVMPTLLQQIYQDAPGVYLKVVNVDPYTARDAVEEGIVDVAISLDTISTLETESLHVRRMGFKTVWSPAQMSLSDPITLDEFLSKEHLLVSYRNATSSQLDQFLAQQGKSRHIRYVSPHFSSYPLLLKQQPFLATVPHGLAVIWQQHYNLMMSDVPMGYEDIKLCLLWHKRLSQDAAQRWLLEHLQQVMR</sequence>
<dbReference type="Pfam" id="PF03466">
    <property type="entry name" value="LysR_substrate"/>
    <property type="match status" value="1"/>
</dbReference>
<dbReference type="EMBL" id="JAWRCP010000001">
    <property type="protein sequence ID" value="MDW6093291.1"/>
    <property type="molecule type" value="Genomic_DNA"/>
</dbReference>
<evidence type="ECO:0000256" key="4">
    <source>
        <dbReference type="ARBA" id="ARBA00023163"/>
    </source>
</evidence>
<dbReference type="SUPFAM" id="SSF46785">
    <property type="entry name" value="Winged helix' DNA-binding domain"/>
    <property type="match status" value="1"/>
</dbReference>
<keyword evidence="2" id="KW-0805">Transcription regulation</keyword>
<comment type="caution">
    <text evidence="6">The sequence shown here is derived from an EMBL/GenBank/DDBJ whole genome shotgun (WGS) entry which is preliminary data.</text>
</comment>
<evidence type="ECO:0000256" key="1">
    <source>
        <dbReference type="ARBA" id="ARBA00009437"/>
    </source>
</evidence>
<dbReference type="InterPro" id="IPR050389">
    <property type="entry name" value="LysR-type_TF"/>
</dbReference>
<keyword evidence="7" id="KW-1185">Reference proteome</keyword>
<dbReference type="Gene3D" id="3.40.190.10">
    <property type="entry name" value="Periplasmic binding protein-like II"/>
    <property type="match status" value="2"/>
</dbReference>
<dbReference type="PROSITE" id="PS50931">
    <property type="entry name" value="HTH_LYSR"/>
    <property type="match status" value="1"/>
</dbReference>
<evidence type="ECO:0000256" key="3">
    <source>
        <dbReference type="ARBA" id="ARBA00023125"/>
    </source>
</evidence>
<gene>
    <name evidence="6" type="ORF">SBX64_12100</name>
</gene>
<evidence type="ECO:0000256" key="2">
    <source>
        <dbReference type="ARBA" id="ARBA00023015"/>
    </source>
</evidence>
<dbReference type="InterPro" id="IPR005119">
    <property type="entry name" value="LysR_subst-bd"/>
</dbReference>
<dbReference type="Gene3D" id="1.10.10.10">
    <property type="entry name" value="Winged helix-like DNA-binding domain superfamily/Winged helix DNA-binding domain"/>
    <property type="match status" value="1"/>
</dbReference>
<dbReference type="PANTHER" id="PTHR30118">
    <property type="entry name" value="HTH-TYPE TRANSCRIPTIONAL REGULATOR LEUO-RELATED"/>
    <property type="match status" value="1"/>
</dbReference>
<keyword evidence="4" id="KW-0804">Transcription</keyword>
<dbReference type="SUPFAM" id="SSF53850">
    <property type="entry name" value="Periplasmic binding protein-like II"/>
    <property type="match status" value="1"/>
</dbReference>